<comment type="caution">
    <text evidence="1">The sequence shown here is derived from an EMBL/GenBank/DDBJ whole genome shotgun (WGS) entry which is preliminary data.</text>
</comment>
<protein>
    <submittedName>
        <fullName evidence="1">Uncharacterized protein</fullName>
    </submittedName>
</protein>
<dbReference type="EMBL" id="MRCE01000024">
    <property type="protein sequence ID" value="OKH34036.1"/>
    <property type="molecule type" value="Genomic_DNA"/>
</dbReference>
<sequence>MFAVIIATLKLSGVIETIFSKILLKIIANIRFYMLPLTSLTKLKINYDVKIFLEKTEDLK</sequence>
<proteinExistence type="predicted"/>
<organism evidence="1 2">
    <name type="scientific">[Phormidium ambiguum] IAM M-71</name>
    <dbReference type="NCBI Taxonomy" id="454136"/>
    <lineage>
        <taxon>Bacteria</taxon>
        <taxon>Bacillati</taxon>
        <taxon>Cyanobacteriota</taxon>
        <taxon>Cyanophyceae</taxon>
        <taxon>Oscillatoriophycideae</taxon>
        <taxon>Aerosakkonematales</taxon>
        <taxon>Aerosakkonemataceae</taxon>
        <taxon>Floridanema</taxon>
    </lineage>
</organism>
<evidence type="ECO:0000313" key="1">
    <source>
        <dbReference type="EMBL" id="OKH34036.1"/>
    </source>
</evidence>
<dbReference type="AlphaFoldDB" id="A0A1U7IBU3"/>
<gene>
    <name evidence="1" type="ORF">NIES2119_21250</name>
</gene>
<accession>A0A1U7IBU3</accession>
<reference evidence="1 2" key="1">
    <citation type="submission" date="2016-11" db="EMBL/GenBank/DDBJ databases">
        <title>Draft Genome Sequences of Nine Cyanobacterial Strains from Diverse Habitats.</title>
        <authorList>
            <person name="Zhu T."/>
            <person name="Hou S."/>
            <person name="Lu X."/>
            <person name="Hess W.R."/>
        </authorList>
    </citation>
    <scope>NUCLEOTIDE SEQUENCE [LARGE SCALE GENOMIC DNA]</scope>
    <source>
        <strain evidence="1 2">IAM M-71</strain>
    </source>
</reference>
<name>A0A1U7IBU3_9CYAN</name>
<dbReference type="Proteomes" id="UP000185860">
    <property type="component" value="Unassembled WGS sequence"/>
</dbReference>
<evidence type="ECO:0000313" key="2">
    <source>
        <dbReference type="Proteomes" id="UP000185860"/>
    </source>
</evidence>
<dbReference type="STRING" id="454136.NIES2119_21250"/>